<dbReference type="InterPro" id="IPR036425">
    <property type="entry name" value="MoaB/Mog-like_dom_sf"/>
</dbReference>
<dbReference type="HOGENOM" id="CLU_010186_7_2_0"/>
<name>A0A068NVU5_FIMGI</name>
<protein>
    <recommendedName>
        <fullName evidence="11">Molybdopterin molybdenumtransferase</fullName>
        <ecNumber evidence="11">2.10.1.1</ecNumber>
    </recommendedName>
</protein>
<dbReference type="UniPathway" id="UPA00344"/>
<evidence type="ECO:0000256" key="3">
    <source>
        <dbReference type="ARBA" id="ARBA00005046"/>
    </source>
</evidence>
<dbReference type="Gene3D" id="3.40.980.10">
    <property type="entry name" value="MoaB/Mog-like domain"/>
    <property type="match status" value="1"/>
</dbReference>
<evidence type="ECO:0000256" key="7">
    <source>
        <dbReference type="ARBA" id="ARBA00022723"/>
    </source>
</evidence>
<dbReference type="Pfam" id="PF00994">
    <property type="entry name" value="MoCF_biosynth"/>
    <property type="match status" value="1"/>
</dbReference>
<organism evidence="13 14">
    <name type="scientific">Fimbriimonas ginsengisoli Gsoil 348</name>
    <dbReference type="NCBI Taxonomy" id="661478"/>
    <lineage>
        <taxon>Bacteria</taxon>
        <taxon>Bacillati</taxon>
        <taxon>Armatimonadota</taxon>
        <taxon>Fimbriimonadia</taxon>
        <taxon>Fimbriimonadales</taxon>
        <taxon>Fimbriimonadaceae</taxon>
        <taxon>Fimbriimonas</taxon>
    </lineage>
</organism>
<dbReference type="Pfam" id="PF03454">
    <property type="entry name" value="MoeA_C"/>
    <property type="match status" value="1"/>
</dbReference>
<dbReference type="Gene3D" id="2.40.340.10">
    <property type="entry name" value="MoeA, C-terminal, domain IV"/>
    <property type="match status" value="1"/>
</dbReference>
<dbReference type="AlphaFoldDB" id="A0A068NVU5"/>
<keyword evidence="9 11" id="KW-0501">Molybdenum cofactor biosynthesis</keyword>
<proteinExistence type="inferred from homology"/>
<evidence type="ECO:0000313" key="13">
    <source>
        <dbReference type="EMBL" id="AIE85729.1"/>
    </source>
</evidence>
<dbReference type="SUPFAM" id="SSF63882">
    <property type="entry name" value="MoeA N-terminal region -like"/>
    <property type="match status" value="1"/>
</dbReference>
<evidence type="ECO:0000259" key="12">
    <source>
        <dbReference type="SMART" id="SM00852"/>
    </source>
</evidence>
<dbReference type="eggNOG" id="COG0303">
    <property type="taxonomic scope" value="Bacteria"/>
</dbReference>
<keyword evidence="6 11" id="KW-0808">Transferase</keyword>
<gene>
    <name evidence="13" type="ORF">OP10G_2361</name>
</gene>
<dbReference type="InterPro" id="IPR036135">
    <property type="entry name" value="MoeA_linker/N_sf"/>
</dbReference>
<dbReference type="GO" id="GO:0006777">
    <property type="term" value="P:Mo-molybdopterin cofactor biosynthetic process"/>
    <property type="evidence" value="ECO:0007669"/>
    <property type="project" value="UniProtKB-UniRule"/>
</dbReference>
<dbReference type="GO" id="GO:0005829">
    <property type="term" value="C:cytosol"/>
    <property type="evidence" value="ECO:0007669"/>
    <property type="project" value="TreeGrafter"/>
</dbReference>
<keyword evidence="5 11" id="KW-0500">Molybdenum</keyword>
<comment type="similarity">
    <text evidence="4 11">Belongs to the MoeA family.</text>
</comment>
<keyword evidence="14" id="KW-1185">Reference proteome</keyword>
<accession>A0A068NVU5</accession>
<evidence type="ECO:0000313" key="14">
    <source>
        <dbReference type="Proteomes" id="UP000027982"/>
    </source>
</evidence>
<dbReference type="STRING" id="661478.OP10G_2361"/>
<dbReference type="InterPro" id="IPR005111">
    <property type="entry name" value="MoeA_C_domain_IV"/>
</dbReference>
<dbReference type="Proteomes" id="UP000027982">
    <property type="component" value="Chromosome"/>
</dbReference>
<keyword evidence="8 11" id="KW-0460">Magnesium</keyword>
<feature type="domain" description="MoaB/Mog" evidence="12">
    <location>
        <begin position="172"/>
        <end position="310"/>
    </location>
</feature>
<dbReference type="RefSeq" id="WP_025225711.1">
    <property type="nucleotide sequence ID" value="NZ_CP007139.1"/>
</dbReference>
<evidence type="ECO:0000256" key="6">
    <source>
        <dbReference type="ARBA" id="ARBA00022679"/>
    </source>
</evidence>
<dbReference type="Gene3D" id="3.90.105.10">
    <property type="entry name" value="Molybdopterin biosynthesis moea protein, domain 2"/>
    <property type="match status" value="1"/>
</dbReference>
<dbReference type="InterPro" id="IPR036688">
    <property type="entry name" value="MoeA_C_domain_IV_sf"/>
</dbReference>
<evidence type="ECO:0000256" key="1">
    <source>
        <dbReference type="ARBA" id="ARBA00001946"/>
    </source>
</evidence>
<comment type="catalytic activity">
    <reaction evidence="10">
        <text>adenylyl-molybdopterin + molybdate = Mo-molybdopterin + AMP + H(+)</text>
        <dbReference type="Rhea" id="RHEA:35047"/>
        <dbReference type="ChEBI" id="CHEBI:15378"/>
        <dbReference type="ChEBI" id="CHEBI:36264"/>
        <dbReference type="ChEBI" id="CHEBI:62727"/>
        <dbReference type="ChEBI" id="CHEBI:71302"/>
        <dbReference type="ChEBI" id="CHEBI:456215"/>
        <dbReference type="EC" id="2.10.1.1"/>
    </reaction>
</comment>
<evidence type="ECO:0000256" key="10">
    <source>
        <dbReference type="ARBA" id="ARBA00047317"/>
    </source>
</evidence>
<evidence type="ECO:0000256" key="2">
    <source>
        <dbReference type="ARBA" id="ARBA00002901"/>
    </source>
</evidence>
<dbReference type="PROSITE" id="PS01079">
    <property type="entry name" value="MOCF_BIOSYNTHESIS_2"/>
    <property type="match status" value="1"/>
</dbReference>
<dbReference type="NCBIfam" id="TIGR00177">
    <property type="entry name" value="molyb_syn"/>
    <property type="match status" value="1"/>
</dbReference>
<keyword evidence="7 11" id="KW-0479">Metal-binding</keyword>
<reference evidence="13 14" key="1">
    <citation type="journal article" date="2014" name="PLoS ONE">
        <title>The first complete genome sequence of the class fimbriimonadia in the phylum armatimonadetes.</title>
        <authorList>
            <person name="Hu Z.Y."/>
            <person name="Wang Y.Z."/>
            <person name="Im W.T."/>
            <person name="Wang S.Y."/>
            <person name="Zhao G.P."/>
            <person name="Zheng H.J."/>
            <person name="Quan Z.X."/>
        </authorList>
    </citation>
    <scope>NUCLEOTIDE SEQUENCE [LARGE SCALE GENOMIC DNA]</scope>
    <source>
        <strain evidence="13">Gsoil 348</strain>
    </source>
</reference>
<dbReference type="GO" id="GO:0061599">
    <property type="term" value="F:molybdopterin molybdotransferase activity"/>
    <property type="evidence" value="ECO:0007669"/>
    <property type="project" value="UniProtKB-UniRule"/>
</dbReference>
<dbReference type="NCBIfam" id="NF045515">
    <property type="entry name" value="Glp_gephyrin"/>
    <property type="match status" value="1"/>
</dbReference>
<comment type="function">
    <text evidence="2 11">Catalyzes the insertion of molybdate into adenylated molybdopterin with the concomitant release of AMP.</text>
</comment>
<dbReference type="SUPFAM" id="SSF63867">
    <property type="entry name" value="MoeA C-terminal domain-like"/>
    <property type="match status" value="1"/>
</dbReference>
<sequence length="392" mass="40837">MLTYEEALSTILDAVAPLQSESESLVMLPGRILAEPIVAPIDLPVFDNSAVDGYGVGLPIKGPLRLKGELAAGSDPTNVSVGKGETIRIFTGAPVPAGVNAVAMQEDCVVENGSVTIGGKLKVGEHVRRRGDELTAGTRIFDSGVLVTPPVLGVLAMCGVASASVARRPRITVVETGTELVEPGQPLTPGAVYAANGVALAAAAQALGAETRILRATDDPALLKETLRDAMNDADLVVTSGGVSVGDHDLVRPTWESLGVREVFWRVSIKPGKPVFFGKSESGPLVLGLPGNPVSSLVTFRLFVRPALLALQGRKDGGIFTVRAGVEMRGSDSRDEFVRVNLRDGHAYPTPHQGSNEATGLATADALVRLPAGTVRLKSGEKASALLLDWAP</sequence>
<dbReference type="InterPro" id="IPR038987">
    <property type="entry name" value="MoeA-like"/>
</dbReference>
<dbReference type="KEGG" id="fgi:OP10G_2361"/>
<dbReference type="Pfam" id="PF03453">
    <property type="entry name" value="MoeA_N"/>
    <property type="match status" value="1"/>
</dbReference>
<dbReference type="InterPro" id="IPR005110">
    <property type="entry name" value="MoeA_linker/N"/>
</dbReference>
<comment type="cofactor">
    <cofactor evidence="1 11">
        <name>Mg(2+)</name>
        <dbReference type="ChEBI" id="CHEBI:18420"/>
    </cofactor>
</comment>
<dbReference type="SMART" id="SM00852">
    <property type="entry name" value="MoCF_biosynth"/>
    <property type="match status" value="1"/>
</dbReference>
<dbReference type="CDD" id="cd00887">
    <property type="entry name" value="MoeA"/>
    <property type="match status" value="1"/>
</dbReference>
<dbReference type="EMBL" id="CP007139">
    <property type="protein sequence ID" value="AIE85729.1"/>
    <property type="molecule type" value="Genomic_DNA"/>
</dbReference>
<dbReference type="Gene3D" id="2.170.190.11">
    <property type="entry name" value="Molybdopterin biosynthesis moea protein, domain 3"/>
    <property type="match status" value="1"/>
</dbReference>
<evidence type="ECO:0000256" key="5">
    <source>
        <dbReference type="ARBA" id="ARBA00022505"/>
    </source>
</evidence>
<evidence type="ECO:0000256" key="4">
    <source>
        <dbReference type="ARBA" id="ARBA00010763"/>
    </source>
</evidence>
<dbReference type="InterPro" id="IPR001453">
    <property type="entry name" value="MoaB/Mog_dom"/>
</dbReference>
<dbReference type="EC" id="2.10.1.1" evidence="11"/>
<dbReference type="OrthoDB" id="9804758at2"/>
<dbReference type="GO" id="GO:0046872">
    <property type="term" value="F:metal ion binding"/>
    <property type="evidence" value="ECO:0007669"/>
    <property type="project" value="UniProtKB-UniRule"/>
</dbReference>
<dbReference type="FunFam" id="3.40.980.10:FF:000004">
    <property type="entry name" value="Molybdopterin molybdenumtransferase"/>
    <property type="match status" value="1"/>
</dbReference>
<comment type="pathway">
    <text evidence="3 11">Cofactor biosynthesis; molybdopterin biosynthesis.</text>
</comment>
<evidence type="ECO:0000256" key="8">
    <source>
        <dbReference type="ARBA" id="ARBA00022842"/>
    </source>
</evidence>
<dbReference type="PANTHER" id="PTHR10192">
    <property type="entry name" value="MOLYBDOPTERIN BIOSYNTHESIS PROTEIN"/>
    <property type="match status" value="1"/>
</dbReference>
<evidence type="ECO:0000256" key="9">
    <source>
        <dbReference type="ARBA" id="ARBA00023150"/>
    </source>
</evidence>
<dbReference type="InterPro" id="IPR008284">
    <property type="entry name" value="MoCF_biosynth_CS"/>
</dbReference>
<evidence type="ECO:0000256" key="11">
    <source>
        <dbReference type="RuleBase" id="RU365090"/>
    </source>
</evidence>
<dbReference type="SUPFAM" id="SSF53218">
    <property type="entry name" value="Molybdenum cofactor biosynthesis proteins"/>
    <property type="match status" value="1"/>
</dbReference>
<dbReference type="PANTHER" id="PTHR10192:SF5">
    <property type="entry name" value="GEPHYRIN"/>
    <property type="match status" value="1"/>
</dbReference>